<evidence type="ECO:0000313" key="2">
    <source>
        <dbReference type="Proteomes" id="UP000274212"/>
    </source>
</evidence>
<dbReference type="RefSeq" id="WP_122286483.1">
    <property type="nucleotide sequence ID" value="NZ_RBRV01000101.1"/>
</dbReference>
<sequence>MLTSTPKIEIASQLLDIALRHYFSEPPEFFAAICLAGAAEELLGRHVEARGGESSLSSIKNSAVRLSRLLDEKGEPATEKVIHNLMNKAKNSTKHMNGSVDSTVFFDPKAEAKDLLDRGVTNYYQLMAHYELKETDLLTRFNNERGE</sequence>
<accession>A0A3M4U8B5</accession>
<dbReference type="Proteomes" id="UP000274212">
    <property type="component" value="Unassembled WGS sequence"/>
</dbReference>
<name>A0A3M4U8B5_9PSED</name>
<gene>
    <name evidence="1" type="ORF">ALP36_03339</name>
</gene>
<dbReference type="AlphaFoldDB" id="A0A3M4U8B5"/>
<proteinExistence type="predicted"/>
<protein>
    <submittedName>
        <fullName evidence="1">Uncharacterized protein</fullName>
    </submittedName>
</protein>
<comment type="caution">
    <text evidence="1">The sequence shown here is derived from an EMBL/GenBank/DDBJ whole genome shotgun (WGS) entry which is preliminary data.</text>
</comment>
<organism evidence="1 2">
    <name type="scientific">Pseudomonas syringae pv. coriandricola</name>
    <dbReference type="NCBI Taxonomy" id="264453"/>
    <lineage>
        <taxon>Bacteria</taxon>
        <taxon>Pseudomonadati</taxon>
        <taxon>Pseudomonadota</taxon>
        <taxon>Gammaproteobacteria</taxon>
        <taxon>Pseudomonadales</taxon>
        <taxon>Pseudomonadaceae</taxon>
        <taxon>Pseudomonas</taxon>
    </lineage>
</organism>
<reference evidence="1 2" key="1">
    <citation type="submission" date="2018-08" db="EMBL/GenBank/DDBJ databases">
        <title>Recombination of ecologically and evolutionarily significant loci maintains genetic cohesion in the Pseudomonas syringae species complex.</title>
        <authorList>
            <person name="Dillon M."/>
            <person name="Thakur S."/>
            <person name="Almeida R.N.D."/>
            <person name="Weir B.S."/>
            <person name="Guttman D.S."/>
        </authorList>
    </citation>
    <scope>NUCLEOTIDE SEQUENCE [LARGE SCALE GENOMIC DNA]</scope>
    <source>
        <strain evidence="1 2">ICMP 9829</strain>
    </source>
</reference>
<evidence type="ECO:0000313" key="1">
    <source>
        <dbReference type="EMBL" id="RMU03807.1"/>
    </source>
</evidence>
<dbReference type="EMBL" id="RBTT01000351">
    <property type="protein sequence ID" value="RMU03807.1"/>
    <property type="molecule type" value="Genomic_DNA"/>
</dbReference>